<reference evidence="1" key="1">
    <citation type="journal article" date="2014" name="Front. Microbiol.">
        <title>High frequency of phylogenetically diverse reductive dehalogenase-homologous genes in deep subseafloor sedimentary metagenomes.</title>
        <authorList>
            <person name="Kawai M."/>
            <person name="Futagami T."/>
            <person name="Toyoda A."/>
            <person name="Takaki Y."/>
            <person name="Nishi S."/>
            <person name="Hori S."/>
            <person name="Arai W."/>
            <person name="Tsubouchi T."/>
            <person name="Morono Y."/>
            <person name="Uchiyama I."/>
            <person name="Ito T."/>
            <person name="Fujiyama A."/>
            <person name="Inagaki F."/>
            <person name="Takami H."/>
        </authorList>
    </citation>
    <scope>NUCLEOTIDE SEQUENCE</scope>
    <source>
        <strain evidence="1">Expedition CK06-06</strain>
    </source>
</reference>
<dbReference type="AlphaFoldDB" id="X1AA25"/>
<feature type="non-terminal residue" evidence="1">
    <location>
        <position position="1"/>
    </location>
</feature>
<dbReference type="EMBL" id="BART01008148">
    <property type="protein sequence ID" value="GAG69528.1"/>
    <property type="molecule type" value="Genomic_DNA"/>
</dbReference>
<name>X1AA25_9ZZZZ</name>
<organism evidence="1">
    <name type="scientific">marine sediment metagenome</name>
    <dbReference type="NCBI Taxonomy" id="412755"/>
    <lineage>
        <taxon>unclassified sequences</taxon>
        <taxon>metagenomes</taxon>
        <taxon>ecological metagenomes</taxon>
    </lineage>
</organism>
<gene>
    <name evidence="1" type="ORF">S01H4_18389</name>
</gene>
<proteinExistence type="predicted"/>
<dbReference type="Gene3D" id="2.60.120.380">
    <property type="match status" value="2"/>
</dbReference>
<accession>X1AA25</accession>
<evidence type="ECO:0000313" key="1">
    <source>
        <dbReference type="EMBL" id="GAG69528.1"/>
    </source>
</evidence>
<comment type="caution">
    <text evidence="1">The sequence shown here is derived from an EMBL/GenBank/DDBJ whole genome shotgun (WGS) entry which is preliminary data.</text>
</comment>
<sequence length="362" mass="40897">YNILFDDEQKNYNYELAKITEKIKYISIEQSSFDGIQNDIGYNTDAGDRIQSSIPIYAGEPINENIPGRGRSGTLEPSNKDTDDWYRFSACEGQNIQASITSDQDYDCEIWNSVGTPVGISYTVEATGWQFIQVYAKENSGDGEYQMSITISGQNDAETGVDSGDNINQVTKIEGGKYSGYLDHNDHEDWYSFDVNVGDGIFVRVEPMEKSDYDIHLYNPDDILVHSEQFYDEDNLEYPSDISGTWKIKIDIFPGWDLNKWPDNYFLYGSGVYELELSIGGDANPPIITKSQPEIIPIAQTFIVDNDPSTSKDEYSYLAAVPAANYVENGKRYVSPIVYQGIDIVPNWFTSIDETTQYLLDD</sequence>
<evidence type="ECO:0008006" key="2">
    <source>
        <dbReference type="Google" id="ProtNLM"/>
    </source>
</evidence>
<protein>
    <recommendedName>
        <fullName evidence="2">Peptidase C-terminal archaeal/bacterial domain-containing protein</fullName>
    </recommendedName>
</protein>